<evidence type="ECO:0000256" key="10">
    <source>
        <dbReference type="ARBA" id="ARBA00023204"/>
    </source>
</evidence>
<protein>
    <recommendedName>
        <fullName evidence="13">DNA 3'-5' helicase</fullName>
        <ecNumber evidence="13">5.6.2.4</ecNumber>
    </recommendedName>
</protein>
<reference evidence="17" key="1">
    <citation type="submission" date="2020-05" db="EMBL/GenBank/DDBJ databases">
        <authorList>
            <person name="Chiriac C."/>
            <person name="Salcher M."/>
            <person name="Ghai R."/>
            <person name="Kavagutti S V."/>
        </authorList>
    </citation>
    <scope>NUCLEOTIDE SEQUENCE</scope>
</reference>
<keyword evidence="2" id="KW-0540">Nuclease</keyword>
<dbReference type="InterPro" id="IPR011604">
    <property type="entry name" value="PDDEXK-like_dom_sf"/>
</dbReference>
<feature type="domain" description="UvrD-like helicase C-terminal" evidence="16">
    <location>
        <begin position="82"/>
        <end position="407"/>
    </location>
</feature>
<dbReference type="InterPro" id="IPR014017">
    <property type="entry name" value="DNA_helicase_UvrD-like_C"/>
</dbReference>
<evidence type="ECO:0000256" key="7">
    <source>
        <dbReference type="ARBA" id="ARBA00022839"/>
    </source>
</evidence>
<dbReference type="GO" id="GO:0004527">
    <property type="term" value="F:exonuclease activity"/>
    <property type="evidence" value="ECO:0007669"/>
    <property type="project" value="UniProtKB-KW"/>
</dbReference>
<keyword evidence="6" id="KW-0347">Helicase</keyword>
<evidence type="ECO:0000256" key="2">
    <source>
        <dbReference type="ARBA" id="ARBA00022722"/>
    </source>
</evidence>
<dbReference type="GO" id="GO:0003677">
    <property type="term" value="F:DNA binding"/>
    <property type="evidence" value="ECO:0007669"/>
    <property type="project" value="UniProtKB-KW"/>
</dbReference>
<dbReference type="PANTHER" id="PTHR11070:SF59">
    <property type="entry name" value="DNA 3'-5' HELICASE"/>
    <property type="match status" value="1"/>
</dbReference>
<dbReference type="GO" id="GO:0005829">
    <property type="term" value="C:cytosol"/>
    <property type="evidence" value="ECO:0007669"/>
    <property type="project" value="TreeGrafter"/>
</dbReference>
<comment type="similarity">
    <text evidence="1">Belongs to the helicase family. UvrD subfamily.</text>
</comment>
<keyword evidence="4" id="KW-0227">DNA damage</keyword>
<keyword evidence="10" id="KW-0234">DNA repair</keyword>
<keyword evidence="8" id="KW-0067">ATP-binding</keyword>
<feature type="domain" description="UvrD-like helicase ATP-binding" evidence="15">
    <location>
        <begin position="1"/>
        <end position="110"/>
    </location>
</feature>
<evidence type="ECO:0000256" key="1">
    <source>
        <dbReference type="ARBA" id="ARBA00009922"/>
    </source>
</evidence>
<keyword evidence="11" id="KW-0413">Isomerase</keyword>
<dbReference type="Pfam" id="PF12705">
    <property type="entry name" value="PDDEXK_1"/>
    <property type="match status" value="1"/>
</dbReference>
<dbReference type="GO" id="GO:0000725">
    <property type="term" value="P:recombinational repair"/>
    <property type="evidence" value="ECO:0007669"/>
    <property type="project" value="TreeGrafter"/>
</dbReference>
<dbReference type="InterPro" id="IPR038726">
    <property type="entry name" value="PDDEXK_AddAB-type"/>
</dbReference>
<evidence type="ECO:0000256" key="5">
    <source>
        <dbReference type="ARBA" id="ARBA00022801"/>
    </source>
</evidence>
<dbReference type="GO" id="GO:0005524">
    <property type="term" value="F:ATP binding"/>
    <property type="evidence" value="ECO:0007669"/>
    <property type="project" value="UniProtKB-KW"/>
</dbReference>
<comment type="catalytic activity">
    <reaction evidence="14">
        <text>ATP + H2O = ADP + phosphate + H(+)</text>
        <dbReference type="Rhea" id="RHEA:13065"/>
        <dbReference type="ChEBI" id="CHEBI:15377"/>
        <dbReference type="ChEBI" id="CHEBI:15378"/>
        <dbReference type="ChEBI" id="CHEBI:30616"/>
        <dbReference type="ChEBI" id="CHEBI:43474"/>
        <dbReference type="ChEBI" id="CHEBI:456216"/>
        <dbReference type="EC" id="5.6.2.4"/>
    </reaction>
</comment>
<dbReference type="EC" id="5.6.2.4" evidence="13"/>
<dbReference type="Gene3D" id="3.90.320.10">
    <property type="match status" value="1"/>
</dbReference>
<evidence type="ECO:0000256" key="14">
    <source>
        <dbReference type="ARBA" id="ARBA00048988"/>
    </source>
</evidence>
<dbReference type="EMBL" id="CAEZTU010000063">
    <property type="protein sequence ID" value="CAB4581708.1"/>
    <property type="molecule type" value="Genomic_DNA"/>
</dbReference>
<evidence type="ECO:0000259" key="15">
    <source>
        <dbReference type="PROSITE" id="PS51198"/>
    </source>
</evidence>
<dbReference type="InterPro" id="IPR000212">
    <property type="entry name" value="DNA_helicase_UvrD/REP"/>
</dbReference>
<dbReference type="PROSITE" id="PS51217">
    <property type="entry name" value="UVRD_HELICASE_CTER"/>
    <property type="match status" value="1"/>
</dbReference>
<dbReference type="GO" id="GO:0033202">
    <property type="term" value="C:DNA helicase complex"/>
    <property type="evidence" value="ECO:0007669"/>
    <property type="project" value="TreeGrafter"/>
</dbReference>
<dbReference type="InterPro" id="IPR013986">
    <property type="entry name" value="DExx_box_DNA_helicase_dom_sf"/>
</dbReference>
<comment type="catalytic activity">
    <reaction evidence="12">
        <text>Couples ATP hydrolysis with the unwinding of duplex DNA by translocating in the 3'-5' direction.</text>
        <dbReference type="EC" id="5.6.2.4"/>
    </reaction>
</comment>
<evidence type="ECO:0000256" key="4">
    <source>
        <dbReference type="ARBA" id="ARBA00022763"/>
    </source>
</evidence>
<dbReference type="Gene3D" id="1.10.10.160">
    <property type="match status" value="1"/>
</dbReference>
<evidence type="ECO:0000256" key="13">
    <source>
        <dbReference type="ARBA" id="ARBA00034808"/>
    </source>
</evidence>
<accession>A0A6J6FAQ1</accession>
<dbReference type="AlphaFoldDB" id="A0A6J6FAQ1"/>
<keyword evidence="9" id="KW-0238">DNA-binding</keyword>
<dbReference type="Pfam" id="PF00580">
    <property type="entry name" value="UvrD-helicase"/>
    <property type="match status" value="1"/>
</dbReference>
<sequence length="844" mass="94855">MYLDNLDASETTDYGELVHRVNLLLVRLKSLEEIGIKFTHFFVDEYQDIDPAQVRLLKSLVRPNKFLIATGDKSQSIYQFRGADFEAIDRFSQDFGQSKQIELVNNYRQAKPIYIEVNTYDSTNAQSFHMANEIRRFKQQNFDSKWSDVLIIVRNASSINPISRALTNYSIPVSVQADDLPLAKDPAARVLLDCLGIAGQMALGNPDPSNSEVIRDLLRGPLINASPFELRETARLLRKRSRENNEHPLTSDQALYKAVIDPKYLVEIPSEISQGVRRLGALLASASELIAKKVRVEIVMWNIWNLEINEQNTKLFDVEKTSYKWSKTLRENALRGGIEGRKADKDLDSILALFDAASRDDERTLGTRGVLNFLNDLGMQAFQAETLAQKPIEDDRVQIVTAHKSKGLQAKFVLIPDVQADIWPSSRLRNNLLEVERLGYETVVRSPSRNEIIAEDIRLFEVAKSRASQRLLVSAIKSDFADNGEPSGLLHKIKSGNINHISGFPHKPLSLNAVVSEIRKAAQEDTYSVDFKKAVAKRLNKLATTKDAFERDISKAADPENWWATFKPGSTQNKIAPDDQPVSVSGSGLATLRDCGLKWFLEKKAGANVPRQNSASIGSIVHALAQGLSNGEIEPEIQKLKEKLDQIWPQLSFDADWIAQRSYDETLEIISNLLTWHLKRTGRKVIGAEVNFSFEIPMESELPNQAVKVSGFIDRVESEVDDEKRLHIIDFKTSKYTLTKEQADEDPQLGVYRLAVSQQSLKTEVHPESVDAGASLVYLKHLQKNGLKELPTASIEDNGILEILKESFRKIKNEDFSATVSPLCRTCQFIRMCPAQSEGKGVVE</sequence>
<keyword evidence="7" id="KW-0269">Exonuclease</keyword>
<dbReference type="SUPFAM" id="SSF52540">
    <property type="entry name" value="P-loop containing nucleoside triphosphate hydrolases"/>
    <property type="match status" value="1"/>
</dbReference>
<dbReference type="PANTHER" id="PTHR11070">
    <property type="entry name" value="UVRD / RECB / PCRA DNA HELICASE FAMILY MEMBER"/>
    <property type="match status" value="1"/>
</dbReference>
<evidence type="ECO:0000256" key="9">
    <source>
        <dbReference type="ARBA" id="ARBA00023125"/>
    </source>
</evidence>
<keyword evidence="3" id="KW-0547">Nucleotide-binding</keyword>
<dbReference type="PROSITE" id="PS51198">
    <property type="entry name" value="UVRD_HELICASE_ATP_BIND"/>
    <property type="match status" value="1"/>
</dbReference>
<name>A0A6J6FAQ1_9ZZZZ</name>
<proteinExistence type="inferred from homology"/>
<evidence type="ECO:0000259" key="16">
    <source>
        <dbReference type="PROSITE" id="PS51217"/>
    </source>
</evidence>
<evidence type="ECO:0000256" key="11">
    <source>
        <dbReference type="ARBA" id="ARBA00023235"/>
    </source>
</evidence>
<dbReference type="GO" id="GO:0043138">
    <property type="term" value="F:3'-5' DNA helicase activity"/>
    <property type="evidence" value="ECO:0007669"/>
    <property type="project" value="UniProtKB-EC"/>
</dbReference>
<dbReference type="Gene3D" id="1.10.486.10">
    <property type="entry name" value="PCRA, domain 4"/>
    <property type="match status" value="1"/>
</dbReference>
<evidence type="ECO:0000256" key="8">
    <source>
        <dbReference type="ARBA" id="ARBA00022840"/>
    </source>
</evidence>
<organism evidence="17">
    <name type="scientific">freshwater metagenome</name>
    <dbReference type="NCBI Taxonomy" id="449393"/>
    <lineage>
        <taxon>unclassified sequences</taxon>
        <taxon>metagenomes</taxon>
        <taxon>ecological metagenomes</taxon>
    </lineage>
</organism>
<dbReference type="InterPro" id="IPR027417">
    <property type="entry name" value="P-loop_NTPase"/>
</dbReference>
<evidence type="ECO:0000256" key="3">
    <source>
        <dbReference type="ARBA" id="ARBA00022741"/>
    </source>
</evidence>
<keyword evidence="5" id="KW-0378">Hydrolase</keyword>
<dbReference type="Pfam" id="PF13361">
    <property type="entry name" value="UvrD_C"/>
    <property type="match status" value="1"/>
</dbReference>
<dbReference type="InterPro" id="IPR014016">
    <property type="entry name" value="UvrD-like_ATP-bd"/>
</dbReference>
<dbReference type="Gene3D" id="3.40.50.300">
    <property type="entry name" value="P-loop containing nucleotide triphosphate hydrolases"/>
    <property type="match status" value="2"/>
</dbReference>
<evidence type="ECO:0000256" key="6">
    <source>
        <dbReference type="ARBA" id="ARBA00022806"/>
    </source>
</evidence>
<evidence type="ECO:0000256" key="12">
    <source>
        <dbReference type="ARBA" id="ARBA00034617"/>
    </source>
</evidence>
<evidence type="ECO:0000313" key="17">
    <source>
        <dbReference type="EMBL" id="CAB4581708.1"/>
    </source>
</evidence>
<gene>
    <name evidence="17" type="ORF">UFOPK1740_00980</name>
</gene>